<name>A0ACC5RAN0_9HYPH</name>
<evidence type="ECO:0000313" key="1">
    <source>
        <dbReference type="EMBL" id="MBK1869692.1"/>
    </source>
</evidence>
<proteinExistence type="predicted"/>
<evidence type="ECO:0000313" key="2">
    <source>
        <dbReference type="Proteomes" id="UP000616151"/>
    </source>
</evidence>
<reference evidence="1" key="1">
    <citation type="submission" date="2021-01" db="EMBL/GenBank/DDBJ databases">
        <authorList>
            <person name="Sun Q."/>
        </authorList>
    </citation>
    <scope>NUCLEOTIDE SEQUENCE</scope>
    <source>
        <strain evidence="1">YIM B02566</strain>
    </source>
</reference>
<dbReference type="EMBL" id="JAENHL010000008">
    <property type="protein sequence ID" value="MBK1869692.1"/>
    <property type="molecule type" value="Genomic_DNA"/>
</dbReference>
<accession>A0ACC5RAN0</accession>
<gene>
    <name evidence="1" type="ORF">JHL16_25245</name>
</gene>
<sequence length="97" mass="11024">MFFRGSRYENITEATLTGKDERPIRYKRMRFIPQSATPPRLFTSVEQGERPDLLAYRTIGDPEQFWRLCDLNLVRRPVDLTEEPGAAVAVPAPEGGG</sequence>
<keyword evidence="2" id="KW-1185">Reference proteome</keyword>
<protein>
    <submittedName>
        <fullName evidence="1">Uncharacterized protein</fullName>
    </submittedName>
</protein>
<organism evidence="1 2">
    <name type="scientific">Taklimakanibacter albus</name>
    <dbReference type="NCBI Taxonomy" id="2800327"/>
    <lineage>
        <taxon>Bacteria</taxon>
        <taxon>Pseudomonadati</taxon>
        <taxon>Pseudomonadota</taxon>
        <taxon>Alphaproteobacteria</taxon>
        <taxon>Hyphomicrobiales</taxon>
        <taxon>Aestuariivirgaceae</taxon>
        <taxon>Taklimakanibacter</taxon>
    </lineage>
</organism>
<dbReference type="Proteomes" id="UP000616151">
    <property type="component" value="Unassembled WGS sequence"/>
</dbReference>
<comment type="caution">
    <text evidence="1">The sequence shown here is derived from an EMBL/GenBank/DDBJ whole genome shotgun (WGS) entry which is preliminary data.</text>
</comment>